<evidence type="ECO:0000259" key="6">
    <source>
        <dbReference type="PROSITE" id="PS50112"/>
    </source>
</evidence>
<dbReference type="Gene3D" id="1.10.8.60">
    <property type="match status" value="1"/>
</dbReference>
<dbReference type="PROSITE" id="PS50112">
    <property type="entry name" value="PAS"/>
    <property type="match status" value="1"/>
</dbReference>
<keyword evidence="3" id="KW-0805">Transcription regulation</keyword>
<name>A0ABR8MTG3_9BACL</name>
<dbReference type="Gene3D" id="1.10.10.60">
    <property type="entry name" value="Homeodomain-like"/>
    <property type="match status" value="1"/>
</dbReference>
<dbReference type="EMBL" id="JACXZA010000002">
    <property type="protein sequence ID" value="MBD3919247.1"/>
    <property type="molecule type" value="Genomic_DNA"/>
</dbReference>
<dbReference type="CDD" id="cd00009">
    <property type="entry name" value="AAA"/>
    <property type="match status" value="1"/>
</dbReference>
<dbReference type="SUPFAM" id="SSF55785">
    <property type="entry name" value="PYP-like sensor domain (PAS domain)"/>
    <property type="match status" value="1"/>
</dbReference>
<dbReference type="InterPro" id="IPR058031">
    <property type="entry name" value="AAA_lid_NorR"/>
</dbReference>
<organism evidence="7 8">
    <name type="scientific">Paenibacillus terricola</name>
    <dbReference type="NCBI Taxonomy" id="2763503"/>
    <lineage>
        <taxon>Bacteria</taxon>
        <taxon>Bacillati</taxon>
        <taxon>Bacillota</taxon>
        <taxon>Bacilli</taxon>
        <taxon>Bacillales</taxon>
        <taxon>Paenibacillaceae</taxon>
        <taxon>Paenibacillus</taxon>
    </lineage>
</organism>
<accession>A0ABR8MTG3</accession>
<evidence type="ECO:0000256" key="4">
    <source>
        <dbReference type="ARBA" id="ARBA00023163"/>
    </source>
</evidence>
<dbReference type="Proteomes" id="UP000609346">
    <property type="component" value="Unassembled WGS sequence"/>
</dbReference>
<dbReference type="InterPro" id="IPR000014">
    <property type="entry name" value="PAS"/>
</dbReference>
<comment type="caution">
    <text evidence="7">The sequence shown here is derived from an EMBL/GenBank/DDBJ whole genome shotgun (WGS) entry which is preliminary data.</text>
</comment>
<dbReference type="SMART" id="SM00382">
    <property type="entry name" value="AAA"/>
    <property type="match status" value="1"/>
</dbReference>
<dbReference type="Gene3D" id="3.30.450.40">
    <property type="match status" value="1"/>
</dbReference>
<dbReference type="Pfam" id="PF02954">
    <property type="entry name" value="HTH_8"/>
    <property type="match status" value="1"/>
</dbReference>
<dbReference type="SUPFAM" id="SSF52540">
    <property type="entry name" value="P-loop containing nucleoside triphosphate hydrolases"/>
    <property type="match status" value="1"/>
</dbReference>
<dbReference type="PANTHER" id="PTHR32071">
    <property type="entry name" value="TRANSCRIPTIONAL REGULATORY PROTEIN"/>
    <property type="match status" value="1"/>
</dbReference>
<dbReference type="Gene3D" id="3.30.450.20">
    <property type="entry name" value="PAS domain"/>
    <property type="match status" value="1"/>
</dbReference>
<evidence type="ECO:0000313" key="7">
    <source>
        <dbReference type="EMBL" id="MBD3919247.1"/>
    </source>
</evidence>
<protein>
    <submittedName>
        <fullName evidence="7">Sigma 54-interacting transcriptional regulator</fullName>
    </submittedName>
</protein>
<evidence type="ECO:0000313" key="8">
    <source>
        <dbReference type="Proteomes" id="UP000609346"/>
    </source>
</evidence>
<evidence type="ECO:0000259" key="5">
    <source>
        <dbReference type="PROSITE" id="PS50045"/>
    </source>
</evidence>
<evidence type="ECO:0000256" key="2">
    <source>
        <dbReference type="ARBA" id="ARBA00022840"/>
    </source>
</evidence>
<dbReference type="Gene3D" id="3.40.50.300">
    <property type="entry name" value="P-loop containing nucleotide triphosphate hydrolases"/>
    <property type="match status" value="1"/>
</dbReference>
<gene>
    <name evidence="7" type="ORF">H8B09_10825</name>
</gene>
<evidence type="ECO:0000256" key="3">
    <source>
        <dbReference type="ARBA" id="ARBA00023015"/>
    </source>
</evidence>
<feature type="domain" description="PAS" evidence="6">
    <location>
        <begin position="153"/>
        <end position="207"/>
    </location>
</feature>
<dbReference type="InterPro" id="IPR002078">
    <property type="entry name" value="Sigma_54_int"/>
</dbReference>
<keyword evidence="8" id="KW-1185">Reference proteome</keyword>
<dbReference type="InterPro" id="IPR003593">
    <property type="entry name" value="AAA+_ATPase"/>
</dbReference>
<evidence type="ECO:0000256" key="1">
    <source>
        <dbReference type="ARBA" id="ARBA00022741"/>
    </source>
</evidence>
<dbReference type="InterPro" id="IPR029016">
    <property type="entry name" value="GAF-like_dom_sf"/>
</dbReference>
<dbReference type="Pfam" id="PF25601">
    <property type="entry name" value="AAA_lid_14"/>
    <property type="match status" value="1"/>
</dbReference>
<dbReference type="PROSITE" id="PS50045">
    <property type="entry name" value="SIGMA54_INTERACT_4"/>
    <property type="match status" value="1"/>
</dbReference>
<sequence length="582" mass="65989">MQLKDIQPSIQQIAVAIGSVLRIDVEIADSELFRIAGTGLAKHEIWKEMRNEDYVYRQCIVTGKPVIIERPGFHELCAPCAHFRNCKEFGEVCCPILSDDKVLGVIGLIAFDEEQRDRLFSDVEAKLDFLSKMAGLIATKLKEAELQAEQLIQERKLSALIGYIDNGIILINHDGDSEFMNPAARALLRQDREGLPSRELLEQLVEPFRSTRRRERTKEPESKLIPVKIGDRFIHLFVTYHPSRPDGIVKDAVLMLADPEHMTDVAIRYTEDNYRGFEGVISNHPLMQSLKDMLRKVAGSRSPVLIRGENGTGKELIAQSIHRSGERKNGPYVSLNCSALPEAPLHALLFGGDGRPGRLAEAEGGTLFLDDIAYMPMRIQVELLRVLENKGVWREGERELQSVDVRIIAATDQDMEERVRGGQFRQQLYYKLSVIPVEVPPLRERKSDILLLAEHFLQLHGHSNRREVRRIGEDAKAILLAYHWPGNISELSNVMEYAVNFTSGRTIGKEHLPDYMRTIETAHDGLQNNDTVLNLRTLERHAIRRALQETAASGQPKEKAAEMLGIGRATLFRKMRQYDMQE</sequence>
<dbReference type="InterPro" id="IPR009057">
    <property type="entry name" value="Homeodomain-like_sf"/>
</dbReference>
<keyword evidence="2" id="KW-0067">ATP-binding</keyword>
<feature type="domain" description="Sigma-54 factor interaction" evidence="5">
    <location>
        <begin position="280"/>
        <end position="500"/>
    </location>
</feature>
<reference evidence="7 8" key="1">
    <citation type="submission" date="2020-09" db="EMBL/GenBank/DDBJ databases">
        <title>Paenibacillus sp. strain PR3 16S rRNA gene Genome sequencing and assembly.</title>
        <authorList>
            <person name="Kim J."/>
        </authorList>
    </citation>
    <scope>NUCLEOTIDE SEQUENCE [LARGE SCALE GENOMIC DNA]</scope>
    <source>
        <strain evidence="7 8">PR3</strain>
    </source>
</reference>
<dbReference type="SUPFAM" id="SSF46689">
    <property type="entry name" value="Homeodomain-like"/>
    <property type="match status" value="1"/>
</dbReference>
<proteinExistence type="predicted"/>
<dbReference type="SUPFAM" id="SSF55781">
    <property type="entry name" value="GAF domain-like"/>
    <property type="match status" value="1"/>
</dbReference>
<dbReference type="RefSeq" id="WP_191203505.1">
    <property type="nucleotide sequence ID" value="NZ_JACXZA010000002.1"/>
</dbReference>
<dbReference type="Pfam" id="PF00158">
    <property type="entry name" value="Sigma54_activat"/>
    <property type="match status" value="1"/>
</dbReference>
<keyword evidence="1" id="KW-0547">Nucleotide-binding</keyword>
<dbReference type="InterPro" id="IPR035965">
    <property type="entry name" value="PAS-like_dom_sf"/>
</dbReference>
<keyword evidence="4" id="KW-0804">Transcription</keyword>
<dbReference type="InterPro" id="IPR027417">
    <property type="entry name" value="P-loop_NTPase"/>
</dbReference>
<dbReference type="InterPro" id="IPR002197">
    <property type="entry name" value="HTH_Fis"/>
</dbReference>